<comment type="cofactor">
    <cofactor evidence="9">
        <name>FMN</name>
        <dbReference type="ChEBI" id="CHEBI:58210"/>
    </cofactor>
    <text evidence="9">Binds 1 FMN per subunit.</text>
</comment>
<dbReference type="PROSITE" id="PS00912">
    <property type="entry name" value="DHODEHASE_2"/>
    <property type="match status" value="1"/>
</dbReference>
<dbReference type="HAMAP" id="MF_00224">
    <property type="entry name" value="DHO_dh_type1"/>
    <property type="match status" value="1"/>
</dbReference>
<comment type="subcellular location">
    <subcellularLocation>
        <location evidence="1 9">Cytoplasm</location>
    </subcellularLocation>
</comment>
<dbReference type="GO" id="GO:0044205">
    <property type="term" value="P:'de novo' UMP biosynthetic process"/>
    <property type="evidence" value="ECO:0007669"/>
    <property type="project" value="UniProtKB-UniRule"/>
</dbReference>
<evidence type="ECO:0000256" key="6">
    <source>
        <dbReference type="ARBA" id="ARBA00022643"/>
    </source>
</evidence>
<keyword evidence="4 9" id="KW-0963">Cytoplasm</keyword>
<dbReference type="Pfam" id="PF01180">
    <property type="entry name" value="DHO_dh"/>
    <property type="match status" value="1"/>
</dbReference>
<feature type="binding site" evidence="9">
    <location>
        <position position="217"/>
    </location>
    <ligand>
        <name>FMN</name>
        <dbReference type="ChEBI" id="CHEBI:58210"/>
    </ligand>
</feature>
<dbReference type="Gene3D" id="3.20.20.70">
    <property type="entry name" value="Aldolase class I"/>
    <property type="match status" value="1"/>
</dbReference>
<dbReference type="GO" id="GO:0004152">
    <property type="term" value="F:dihydroorotate dehydrogenase activity"/>
    <property type="evidence" value="ECO:0007669"/>
    <property type="project" value="UniProtKB-UniRule"/>
</dbReference>
<dbReference type="InterPro" id="IPR013785">
    <property type="entry name" value="Aldolase_TIM"/>
</dbReference>
<dbReference type="FunFam" id="3.20.20.70:FF:000027">
    <property type="entry name" value="Dihydropyrimidine dehydrogenase [NADP(+)]"/>
    <property type="match status" value="1"/>
</dbReference>
<evidence type="ECO:0000256" key="1">
    <source>
        <dbReference type="ARBA" id="ARBA00004496"/>
    </source>
</evidence>
<dbReference type="GO" id="GO:0005737">
    <property type="term" value="C:cytoplasm"/>
    <property type="evidence" value="ECO:0007669"/>
    <property type="project" value="UniProtKB-SubCell"/>
</dbReference>
<feature type="binding site" evidence="9">
    <location>
        <begin position="45"/>
        <end position="46"/>
    </location>
    <ligand>
        <name>FMN</name>
        <dbReference type="ChEBI" id="CHEBI:58210"/>
    </ligand>
</feature>
<feature type="binding site" evidence="9">
    <location>
        <begin position="192"/>
        <end position="193"/>
    </location>
    <ligand>
        <name>substrate</name>
    </ligand>
</feature>
<feature type="binding site" evidence="9">
    <location>
        <position position="191"/>
    </location>
    <ligand>
        <name>FMN</name>
        <dbReference type="ChEBI" id="CHEBI:58210"/>
    </ligand>
</feature>
<evidence type="ECO:0000259" key="10">
    <source>
        <dbReference type="Pfam" id="PF01180"/>
    </source>
</evidence>
<dbReference type="InterPro" id="IPR024920">
    <property type="entry name" value="Dihydroorotate_DH_1"/>
</dbReference>
<dbReference type="GO" id="GO:0006207">
    <property type="term" value="P:'de novo' pyrimidine nucleobase biosynthetic process"/>
    <property type="evidence" value="ECO:0007669"/>
    <property type="project" value="InterPro"/>
</dbReference>
<dbReference type="PANTHER" id="PTHR48109">
    <property type="entry name" value="DIHYDROOROTATE DEHYDROGENASE (QUINONE), MITOCHONDRIAL-RELATED"/>
    <property type="match status" value="1"/>
</dbReference>
<feature type="binding site" evidence="9">
    <location>
        <position position="127"/>
    </location>
    <ligand>
        <name>FMN</name>
        <dbReference type="ChEBI" id="CHEBI:58210"/>
    </ligand>
</feature>
<feature type="active site" description="Nucleophile" evidence="9">
    <location>
        <position position="130"/>
    </location>
</feature>
<evidence type="ECO:0000313" key="12">
    <source>
        <dbReference type="Proteomes" id="UP000199197"/>
    </source>
</evidence>
<feature type="binding site" evidence="9">
    <location>
        <position position="127"/>
    </location>
    <ligand>
        <name>substrate</name>
    </ligand>
</feature>
<accession>A0A0P1NTA9</accession>
<feature type="binding site" evidence="9">
    <location>
        <position position="21"/>
    </location>
    <ligand>
        <name>FMN</name>
        <dbReference type="ChEBI" id="CHEBI:58210"/>
    </ligand>
</feature>
<evidence type="ECO:0000256" key="2">
    <source>
        <dbReference type="ARBA" id="ARBA00004725"/>
    </source>
</evidence>
<dbReference type="EMBL" id="CZVW01000011">
    <property type="protein sequence ID" value="CUT02239.1"/>
    <property type="molecule type" value="Genomic_DNA"/>
</dbReference>
<evidence type="ECO:0000256" key="3">
    <source>
        <dbReference type="ARBA" id="ARBA00008008"/>
    </source>
</evidence>
<proteinExistence type="inferred from homology"/>
<feature type="domain" description="Dihydroorotate dehydrogenase catalytic" evidence="10">
    <location>
        <begin position="5"/>
        <end position="283"/>
    </location>
</feature>
<comment type="function">
    <text evidence="9">Catalyzes the conversion of dihydroorotate to orotate.</text>
</comment>
<comment type="similarity">
    <text evidence="3 9">Belongs to the dihydroorotate dehydrogenase family. Type 1 subfamily.</text>
</comment>
<organism evidence="11 12">
    <name type="scientific">Candidatus Chryseopegocella kryptomonas</name>
    <dbReference type="NCBI Taxonomy" id="1633643"/>
    <lineage>
        <taxon>Bacteria</taxon>
        <taxon>Pseudomonadati</taxon>
        <taxon>Candidatus Kryptoniota</taxon>
        <taxon>Candidatus Chryseopegocella</taxon>
    </lineage>
</organism>
<comment type="pathway">
    <text evidence="2 9">Pyrimidine metabolism; UMP biosynthesis via de novo pathway.</text>
</comment>
<keyword evidence="5 9" id="KW-0285">Flavoprotein</keyword>
<dbReference type="InterPro" id="IPR005720">
    <property type="entry name" value="Dihydroorotate_DH_cat"/>
</dbReference>
<dbReference type="InterPro" id="IPR001295">
    <property type="entry name" value="Dihydroorotate_DH_CS"/>
</dbReference>
<keyword evidence="8 9" id="KW-0560">Oxidoreductase</keyword>
<gene>
    <name evidence="9" type="primary">pyrD</name>
    <name evidence="11" type="ORF">JGI23_01213</name>
</gene>
<dbReference type="PANTHER" id="PTHR48109:SF1">
    <property type="entry name" value="DIHYDROOROTATE DEHYDROGENASE (FUMARATE)"/>
    <property type="match status" value="1"/>
</dbReference>
<dbReference type="PROSITE" id="PS00911">
    <property type="entry name" value="DHODEHASE_1"/>
    <property type="match status" value="1"/>
</dbReference>
<keyword evidence="12" id="KW-1185">Reference proteome</keyword>
<feature type="binding site" evidence="9">
    <location>
        <begin position="69"/>
        <end position="73"/>
    </location>
    <ligand>
        <name>substrate</name>
    </ligand>
</feature>
<dbReference type="Proteomes" id="UP000199197">
    <property type="component" value="Unassembled WGS sequence"/>
</dbReference>
<feature type="binding site" evidence="9">
    <location>
        <position position="165"/>
    </location>
    <ligand>
        <name>FMN</name>
        <dbReference type="ChEBI" id="CHEBI:58210"/>
    </ligand>
</feature>
<comment type="catalytic activity">
    <reaction evidence="9">
        <text>(S)-dihydroorotate + A = orotate + AH2</text>
        <dbReference type="Rhea" id="RHEA:18073"/>
        <dbReference type="ChEBI" id="CHEBI:13193"/>
        <dbReference type="ChEBI" id="CHEBI:17499"/>
        <dbReference type="ChEBI" id="CHEBI:30839"/>
        <dbReference type="ChEBI" id="CHEBI:30864"/>
    </reaction>
</comment>
<dbReference type="AlphaFoldDB" id="A0A0P1NTA9"/>
<name>A0A0P1NTA9_9BACT</name>
<feature type="binding site" evidence="9">
    <location>
        <begin position="265"/>
        <end position="266"/>
    </location>
    <ligand>
        <name>FMN</name>
        <dbReference type="ChEBI" id="CHEBI:58210"/>
    </ligand>
</feature>
<dbReference type="UniPathway" id="UPA00070"/>
<reference evidence="12" key="1">
    <citation type="submission" date="2015-11" db="EMBL/GenBank/DDBJ databases">
        <authorList>
            <person name="Varghese N."/>
        </authorList>
    </citation>
    <scope>NUCLEOTIDE SEQUENCE [LARGE SCALE GENOMIC DNA]</scope>
    <source>
        <strain evidence="12">JGI-23</strain>
    </source>
</reference>
<dbReference type="SUPFAM" id="SSF51395">
    <property type="entry name" value="FMN-linked oxidoreductases"/>
    <property type="match status" value="1"/>
</dbReference>
<evidence type="ECO:0000256" key="7">
    <source>
        <dbReference type="ARBA" id="ARBA00022975"/>
    </source>
</evidence>
<evidence type="ECO:0000313" key="11">
    <source>
        <dbReference type="EMBL" id="CUT02239.1"/>
    </source>
</evidence>
<evidence type="ECO:0000256" key="9">
    <source>
        <dbReference type="HAMAP-Rule" id="MF_00224"/>
    </source>
</evidence>
<protein>
    <recommendedName>
        <fullName evidence="9">Dihydroorotate dehydrogenase</fullName>
        <shortName evidence="9">DHOD</shortName>
        <shortName evidence="9">DHODase</shortName>
        <shortName evidence="9">DHOdehase</shortName>
        <ecNumber evidence="9">1.3.-.-</ecNumber>
    </recommendedName>
</protein>
<evidence type="ECO:0000256" key="8">
    <source>
        <dbReference type="ARBA" id="ARBA00023002"/>
    </source>
</evidence>
<keyword evidence="7 9" id="KW-0665">Pyrimidine biosynthesis</keyword>
<dbReference type="InterPro" id="IPR033888">
    <property type="entry name" value="DHOD_1B"/>
</dbReference>
<dbReference type="InterPro" id="IPR050074">
    <property type="entry name" value="DHO_dehydrogenase"/>
</dbReference>
<keyword evidence="6 9" id="KW-0288">FMN</keyword>
<evidence type="ECO:0000256" key="4">
    <source>
        <dbReference type="ARBA" id="ARBA00022490"/>
    </source>
</evidence>
<evidence type="ECO:0000256" key="5">
    <source>
        <dbReference type="ARBA" id="ARBA00022630"/>
    </source>
</evidence>
<dbReference type="NCBIfam" id="NF005574">
    <property type="entry name" value="PRK07259.1"/>
    <property type="match status" value="1"/>
</dbReference>
<dbReference type="NCBIfam" id="TIGR01037">
    <property type="entry name" value="pyrD_sub1_fam"/>
    <property type="match status" value="1"/>
</dbReference>
<feature type="binding site" evidence="9">
    <location>
        <begin position="243"/>
        <end position="244"/>
    </location>
    <ligand>
        <name>FMN</name>
        <dbReference type="ChEBI" id="CHEBI:58210"/>
    </ligand>
</feature>
<dbReference type="InterPro" id="IPR049622">
    <property type="entry name" value="Dihydroorotate_DH_I"/>
</dbReference>
<dbReference type="CDD" id="cd04740">
    <property type="entry name" value="DHOD_1B_like"/>
    <property type="match status" value="1"/>
</dbReference>
<dbReference type="EC" id="1.3.-.-" evidence="9"/>
<sequence>MIKTEVTIGKLTLKNPVLVASGTFGYGDELIDSIDINKLGGIVTKSLTLKPKAGNPPPRIAETPCGMLNSIGLANIGVDRFINEKLPLLRNFDTALIVSIAAKRIEDYCEIIRRLENVDGADAYEINISCPNVKEGGLEFGTSLSMTAKVVSETRKTTDKTLIIKLTPNVTRISDFAKVCKEEGADAVSLINTIVGMAIDIRTRKPKLSTITGGLSGPAIKPIALAKVFEVFQNVDIPIIGIGGISTWEDAIEFMLAGARAIQVGTANFVDPTTPLQIISGIIKYCEENKIQDVNELVGSVLIDADDNIAKVSFRETTK</sequence>
<dbReference type="InterPro" id="IPR012135">
    <property type="entry name" value="Dihydroorotate_DH_1_2"/>
</dbReference>
<comment type="caution">
    <text evidence="9">Lacks conserved residue(s) required for the propagation of feature annotation.</text>
</comment>
<dbReference type="PIRSF" id="PIRSF000164">
    <property type="entry name" value="DHO_oxidase"/>
    <property type="match status" value="1"/>
</dbReference>
<feature type="binding site" evidence="9">
    <location>
        <position position="45"/>
    </location>
    <ligand>
        <name>substrate</name>
    </ligand>
</feature>